<sequence length="199" mass="22512">MENNIPIDKGAYAHLSFGGKALNDYKKIKGLIEHCKYLGMHIVLTQGSFDMIHVGHGRYLKEAKKHGDLLVVGVDSDKKIKKRKGPERPVVPQEERIEMLTHLRYVDLVFLKELNDPKWSLIKAICPDVLIATKETYNNKQLKELKKYCGKVFVLEPMATTTTSAKIRRLQISTAKKLGQALTPKILKTIQDTLDEMGG</sequence>
<dbReference type="InterPro" id="IPR004821">
    <property type="entry name" value="Cyt_trans-like"/>
</dbReference>
<dbReference type="AlphaFoldDB" id="A0A1G2V428"/>
<dbReference type="NCBIfam" id="TIGR00125">
    <property type="entry name" value="cyt_tran_rel"/>
    <property type="match status" value="1"/>
</dbReference>
<dbReference type="PANTHER" id="PTHR43793">
    <property type="entry name" value="FAD SYNTHASE"/>
    <property type="match status" value="1"/>
</dbReference>
<dbReference type="InterPro" id="IPR050385">
    <property type="entry name" value="Archaeal_FAD_synthase"/>
</dbReference>
<gene>
    <name evidence="4" type="ORF">A2431_01665</name>
</gene>
<evidence type="ECO:0000259" key="3">
    <source>
        <dbReference type="Pfam" id="PF01467"/>
    </source>
</evidence>
<keyword evidence="1" id="KW-0808">Transferase</keyword>
<protein>
    <recommendedName>
        <fullName evidence="3">Cytidyltransferase-like domain-containing protein</fullName>
    </recommendedName>
</protein>
<dbReference type="InterPro" id="IPR014729">
    <property type="entry name" value="Rossmann-like_a/b/a_fold"/>
</dbReference>
<organism evidence="4 5">
    <name type="scientific">Candidatus Zambryskibacteria bacterium RIFOXYC1_FULL_39_10</name>
    <dbReference type="NCBI Taxonomy" id="1802779"/>
    <lineage>
        <taxon>Bacteria</taxon>
        <taxon>Candidatus Zambryskiibacteriota</taxon>
    </lineage>
</organism>
<comment type="caution">
    <text evidence="4">The sequence shown here is derived from an EMBL/GenBank/DDBJ whole genome shotgun (WGS) entry which is preliminary data.</text>
</comment>
<dbReference type="Pfam" id="PF01467">
    <property type="entry name" value="CTP_transf_like"/>
    <property type="match status" value="1"/>
</dbReference>
<evidence type="ECO:0000313" key="4">
    <source>
        <dbReference type="EMBL" id="OHB16386.1"/>
    </source>
</evidence>
<accession>A0A1G2V428</accession>
<proteinExistence type="predicted"/>
<name>A0A1G2V428_9BACT</name>
<evidence type="ECO:0000313" key="5">
    <source>
        <dbReference type="Proteomes" id="UP000177697"/>
    </source>
</evidence>
<dbReference type="PANTHER" id="PTHR43793:SF1">
    <property type="entry name" value="FAD SYNTHASE"/>
    <property type="match status" value="1"/>
</dbReference>
<dbReference type="GO" id="GO:0016779">
    <property type="term" value="F:nucleotidyltransferase activity"/>
    <property type="evidence" value="ECO:0007669"/>
    <property type="project" value="UniProtKB-KW"/>
</dbReference>
<feature type="domain" description="Cytidyltransferase-like" evidence="3">
    <location>
        <begin position="45"/>
        <end position="165"/>
    </location>
</feature>
<keyword evidence="2" id="KW-0548">Nucleotidyltransferase</keyword>
<dbReference type="Proteomes" id="UP000177697">
    <property type="component" value="Unassembled WGS sequence"/>
</dbReference>
<dbReference type="SUPFAM" id="SSF52374">
    <property type="entry name" value="Nucleotidylyl transferase"/>
    <property type="match status" value="1"/>
</dbReference>
<evidence type="ECO:0000256" key="2">
    <source>
        <dbReference type="ARBA" id="ARBA00022695"/>
    </source>
</evidence>
<dbReference type="EMBL" id="MHWW01000002">
    <property type="protein sequence ID" value="OHB16386.1"/>
    <property type="molecule type" value="Genomic_DNA"/>
</dbReference>
<evidence type="ECO:0000256" key="1">
    <source>
        <dbReference type="ARBA" id="ARBA00022679"/>
    </source>
</evidence>
<dbReference type="Gene3D" id="3.40.50.620">
    <property type="entry name" value="HUPs"/>
    <property type="match status" value="1"/>
</dbReference>
<reference evidence="4 5" key="1">
    <citation type="journal article" date="2016" name="Nat. Commun.">
        <title>Thousands of microbial genomes shed light on interconnected biogeochemical processes in an aquifer system.</title>
        <authorList>
            <person name="Anantharaman K."/>
            <person name="Brown C.T."/>
            <person name="Hug L.A."/>
            <person name="Sharon I."/>
            <person name="Castelle C.J."/>
            <person name="Probst A.J."/>
            <person name="Thomas B.C."/>
            <person name="Singh A."/>
            <person name="Wilkins M.J."/>
            <person name="Karaoz U."/>
            <person name="Brodie E.L."/>
            <person name="Williams K.H."/>
            <person name="Hubbard S.S."/>
            <person name="Banfield J.F."/>
        </authorList>
    </citation>
    <scope>NUCLEOTIDE SEQUENCE [LARGE SCALE GENOMIC DNA]</scope>
</reference>